<dbReference type="Gene3D" id="3.40.50.1910">
    <property type="match status" value="1"/>
</dbReference>
<reference evidence="4" key="1">
    <citation type="submission" date="2016-06" db="UniProtKB">
        <authorList>
            <consortium name="WormBaseParasite"/>
        </authorList>
    </citation>
    <scope>IDENTIFICATION</scope>
</reference>
<keyword evidence="3" id="KW-1185">Reference proteome</keyword>
<accession>A0A183INJ5</accession>
<dbReference type="InterPro" id="IPR027482">
    <property type="entry name" value="Sec1-like_dom2"/>
</dbReference>
<evidence type="ECO:0000313" key="2">
    <source>
        <dbReference type="EMBL" id="VDP06525.1"/>
    </source>
</evidence>
<dbReference type="WBParaSite" id="SBAD_0000540201-mRNA-1">
    <property type="protein sequence ID" value="SBAD_0000540201-mRNA-1"/>
    <property type="gene ID" value="SBAD_0000540201"/>
</dbReference>
<name>A0A183INJ5_9BILA</name>
<dbReference type="PANTHER" id="PTHR11679">
    <property type="entry name" value="VESICLE PROTEIN SORTING-ASSOCIATED"/>
    <property type="match status" value="1"/>
</dbReference>
<dbReference type="GO" id="GO:0016192">
    <property type="term" value="P:vesicle-mediated transport"/>
    <property type="evidence" value="ECO:0007669"/>
    <property type="project" value="InterPro"/>
</dbReference>
<dbReference type="InterPro" id="IPR043155">
    <property type="entry name" value="VPS33_dom3b"/>
</dbReference>
<evidence type="ECO:0000313" key="3">
    <source>
        <dbReference type="Proteomes" id="UP000270296"/>
    </source>
</evidence>
<dbReference type="Proteomes" id="UP000270296">
    <property type="component" value="Unassembled WGS sequence"/>
</dbReference>
<proteinExistence type="inferred from homology"/>
<dbReference type="Pfam" id="PF00995">
    <property type="entry name" value="Sec1"/>
    <property type="match status" value="1"/>
</dbReference>
<sequence>MLNCLGCDNINSFLEDCINKKENLLKVMRLLCLQFLVCGRMKAKMLNQYRKEILQSYGYNHMPLLLKLQKAGLLNRIATPTTAANRPEASGYRVIRKLFRQIVDNVDEKDPNDSSYVYSGYGSLLVRLCEYWLKPGWRTINEYLMKIPGDTVICESTDEKIPFDSSFNADRSIKRTVLVLFVGGATLAEISALRFVAAHSEGVEFIVATTSILTGDRLIQSFA</sequence>
<dbReference type="InterPro" id="IPR036045">
    <property type="entry name" value="Sec1-like_sf"/>
</dbReference>
<gene>
    <name evidence="2" type="ORF">SBAD_LOCUS5191</name>
</gene>
<dbReference type="InterPro" id="IPR001619">
    <property type="entry name" value="Sec1-like"/>
</dbReference>
<evidence type="ECO:0000256" key="1">
    <source>
        <dbReference type="ARBA" id="ARBA00009884"/>
    </source>
</evidence>
<dbReference type="SUPFAM" id="SSF56815">
    <property type="entry name" value="Sec1/munc18-like (SM) proteins"/>
    <property type="match status" value="1"/>
</dbReference>
<organism evidence="4">
    <name type="scientific">Soboliphyme baturini</name>
    <dbReference type="NCBI Taxonomy" id="241478"/>
    <lineage>
        <taxon>Eukaryota</taxon>
        <taxon>Metazoa</taxon>
        <taxon>Ecdysozoa</taxon>
        <taxon>Nematoda</taxon>
        <taxon>Enoplea</taxon>
        <taxon>Dorylaimia</taxon>
        <taxon>Dioctophymatida</taxon>
        <taxon>Dioctophymatoidea</taxon>
        <taxon>Soboliphymatidae</taxon>
        <taxon>Soboliphyme</taxon>
    </lineage>
</organism>
<reference evidence="2 3" key="2">
    <citation type="submission" date="2018-11" db="EMBL/GenBank/DDBJ databases">
        <authorList>
            <consortium name="Pathogen Informatics"/>
        </authorList>
    </citation>
    <scope>NUCLEOTIDE SEQUENCE [LARGE SCALE GENOMIC DNA]</scope>
</reference>
<evidence type="ECO:0000313" key="4">
    <source>
        <dbReference type="WBParaSite" id="SBAD_0000540201-mRNA-1"/>
    </source>
</evidence>
<dbReference type="Gene3D" id="1.25.40.850">
    <property type="match status" value="1"/>
</dbReference>
<dbReference type="OrthoDB" id="10262287at2759"/>
<dbReference type="EMBL" id="UZAM01008814">
    <property type="protein sequence ID" value="VDP06525.1"/>
    <property type="molecule type" value="Genomic_DNA"/>
</dbReference>
<protein>
    <submittedName>
        <fullName evidence="4">Vacuolar protein sorting-associated protein 33A</fullName>
    </submittedName>
</protein>
<dbReference type="AlphaFoldDB" id="A0A183INJ5"/>
<comment type="similarity">
    <text evidence="1">Belongs to the STXBP/unc-18/SEC1 family.</text>
</comment>